<dbReference type="EMBL" id="CAMXCT010006629">
    <property type="protein sequence ID" value="CAI4017319.1"/>
    <property type="molecule type" value="Genomic_DNA"/>
</dbReference>
<dbReference type="InterPro" id="IPR036397">
    <property type="entry name" value="RNaseH_sf"/>
</dbReference>
<evidence type="ECO:0000313" key="10">
    <source>
        <dbReference type="EMBL" id="CAL1170694.1"/>
    </source>
</evidence>
<dbReference type="GO" id="GO:0008270">
    <property type="term" value="F:zinc ion binding"/>
    <property type="evidence" value="ECO:0007669"/>
    <property type="project" value="UniProtKB-KW"/>
</dbReference>
<dbReference type="CDD" id="cd02440">
    <property type="entry name" value="AdoMet_MTases"/>
    <property type="match status" value="1"/>
</dbReference>
<dbReference type="GO" id="GO:0032259">
    <property type="term" value="P:methylation"/>
    <property type="evidence" value="ECO:0007669"/>
    <property type="project" value="UniProtKB-UniRule"/>
</dbReference>
<feature type="domain" description="CCHC-type" evidence="7">
    <location>
        <begin position="672"/>
        <end position="687"/>
    </location>
</feature>
<feature type="region of interest" description="Disordered" evidence="6">
    <location>
        <begin position="950"/>
        <end position="1080"/>
    </location>
</feature>
<name>A0A9P1DW04_9DINO</name>
<feature type="compositionally biased region" description="Acidic residues" evidence="6">
    <location>
        <begin position="559"/>
        <end position="582"/>
    </location>
</feature>
<feature type="compositionally biased region" description="Basic and acidic residues" evidence="6">
    <location>
        <begin position="653"/>
        <end position="662"/>
    </location>
</feature>
<dbReference type="Pfam" id="PF00098">
    <property type="entry name" value="zf-CCHC"/>
    <property type="match status" value="1"/>
</dbReference>
<feature type="compositionally biased region" description="Acidic residues" evidence="6">
    <location>
        <begin position="2604"/>
        <end position="2614"/>
    </location>
</feature>
<evidence type="ECO:0000256" key="2">
    <source>
        <dbReference type="ARBA" id="ARBA00022679"/>
    </source>
</evidence>
<feature type="compositionally biased region" description="Polar residues" evidence="6">
    <location>
        <begin position="47"/>
        <end position="75"/>
    </location>
</feature>
<feature type="region of interest" description="Disordered" evidence="6">
    <location>
        <begin position="612"/>
        <end position="662"/>
    </location>
</feature>
<dbReference type="InterPro" id="IPR041698">
    <property type="entry name" value="Methyltransf_25"/>
</dbReference>
<feature type="region of interest" description="Disordered" evidence="6">
    <location>
        <begin position="225"/>
        <end position="300"/>
    </location>
</feature>
<gene>
    <name evidence="9" type="ORF">C1SCF055_LOCUS41972</name>
</gene>
<feature type="compositionally biased region" description="Acidic residues" evidence="6">
    <location>
        <begin position="36"/>
        <end position="46"/>
    </location>
</feature>
<feature type="compositionally biased region" description="Low complexity" evidence="6">
    <location>
        <begin position="1208"/>
        <end position="1221"/>
    </location>
</feature>
<dbReference type="InterPro" id="IPR036903">
    <property type="entry name" value="Nup98_auto-Pept-S59_dom_sf"/>
</dbReference>
<dbReference type="SUPFAM" id="SSF50249">
    <property type="entry name" value="Nucleic acid-binding proteins"/>
    <property type="match status" value="1"/>
</dbReference>
<evidence type="ECO:0000256" key="5">
    <source>
        <dbReference type="PROSITE-ProRule" id="PRU00914"/>
    </source>
</evidence>
<dbReference type="PROSITE" id="PS51581">
    <property type="entry name" value="SAM_GTMT"/>
    <property type="match status" value="1"/>
</dbReference>
<dbReference type="Gene3D" id="3.30.1610.10">
    <property type="entry name" value="Peptidase S59, nucleoporin"/>
    <property type="match status" value="1"/>
</dbReference>
<evidence type="ECO:0000256" key="3">
    <source>
        <dbReference type="ARBA" id="ARBA00022691"/>
    </source>
</evidence>
<feature type="region of interest" description="Disordered" evidence="6">
    <location>
        <begin position="1602"/>
        <end position="1635"/>
    </location>
</feature>
<feature type="region of interest" description="SAM motif I" evidence="5">
    <location>
        <begin position="3882"/>
        <end position="3891"/>
    </location>
</feature>
<dbReference type="OrthoDB" id="448248at2759"/>
<protein>
    <submittedName>
        <fullName evidence="11">2-methyl-6-phytyl-1,4-hydroquinone methyltransferase (2-methyl-6-phytylbenzoquinone/2-methyl-6-solanyl-1,4-benzo quinone methyltransferase) (MPBQ/MSBQ methyltransferase)</fullName>
    </submittedName>
</protein>
<keyword evidence="4" id="KW-0863">Zinc-finger</keyword>
<organism evidence="9">
    <name type="scientific">Cladocopium goreaui</name>
    <dbReference type="NCBI Taxonomy" id="2562237"/>
    <lineage>
        <taxon>Eukaryota</taxon>
        <taxon>Sar</taxon>
        <taxon>Alveolata</taxon>
        <taxon>Dinophyceae</taxon>
        <taxon>Suessiales</taxon>
        <taxon>Symbiodiniaceae</taxon>
        <taxon>Cladocopium</taxon>
    </lineage>
</organism>
<dbReference type="SUPFAM" id="SSF57756">
    <property type="entry name" value="Retrovirus zinc finger-like domains"/>
    <property type="match status" value="1"/>
</dbReference>
<evidence type="ECO:0000313" key="9">
    <source>
        <dbReference type="EMBL" id="CAI4017319.1"/>
    </source>
</evidence>
<feature type="region of interest" description="SAM motif III" evidence="5">
    <location>
        <begin position="3972"/>
        <end position="3981"/>
    </location>
</feature>
<evidence type="ECO:0000313" key="11">
    <source>
        <dbReference type="EMBL" id="CAL4804631.1"/>
    </source>
</evidence>
<evidence type="ECO:0000256" key="4">
    <source>
        <dbReference type="PROSITE-ProRule" id="PRU00047"/>
    </source>
</evidence>
<evidence type="ECO:0000256" key="6">
    <source>
        <dbReference type="SAM" id="MobiDB-lite"/>
    </source>
</evidence>
<dbReference type="InterPro" id="IPR001878">
    <property type="entry name" value="Znf_CCHC"/>
</dbReference>
<feature type="region of interest" description="SAM motif II" evidence="5">
    <location>
        <begin position="3945"/>
        <end position="3953"/>
    </location>
</feature>
<feature type="compositionally biased region" description="Basic residues" evidence="6">
    <location>
        <begin position="612"/>
        <end position="624"/>
    </location>
</feature>
<dbReference type="Proteomes" id="UP001152797">
    <property type="component" value="Unassembled WGS sequence"/>
</dbReference>
<dbReference type="InterPro" id="IPR001584">
    <property type="entry name" value="Integrase_cat-core"/>
</dbReference>
<dbReference type="PANTHER" id="PTHR44068:SF11">
    <property type="entry name" value="GERANYL DIPHOSPHATE 2-C-METHYLTRANSFERASE"/>
    <property type="match status" value="1"/>
</dbReference>
<dbReference type="GO" id="GO:0015074">
    <property type="term" value="P:DNA integration"/>
    <property type="evidence" value="ECO:0007669"/>
    <property type="project" value="InterPro"/>
</dbReference>
<dbReference type="Gene3D" id="3.30.420.10">
    <property type="entry name" value="Ribonuclease H-like superfamily/Ribonuclease H"/>
    <property type="match status" value="1"/>
</dbReference>
<feature type="compositionally biased region" description="Pro residues" evidence="6">
    <location>
        <begin position="1197"/>
        <end position="1207"/>
    </location>
</feature>
<feature type="compositionally biased region" description="Basic residues" evidence="6">
    <location>
        <begin position="633"/>
        <end position="650"/>
    </location>
</feature>
<dbReference type="Gene3D" id="4.10.60.10">
    <property type="entry name" value="Zinc finger, CCHC-type"/>
    <property type="match status" value="1"/>
</dbReference>
<feature type="region of interest" description="Disordered" evidence="6">
    <location>
        <begin position="2723"/>
        <end position="2744"/>
    </location>
</feature>
<accession>A0A9P1DW04</accession>
<dbReference type="InterPro" id="IPR012340">
    <property type="entry name" value="NA-bd_OB-fold"/>
</dbReference>
<feature type="compositionally biased region" description="Basic and acidic residues" evidence="6">
    <location>
        <begin position="1623"/>
        <end position="1635"/>
    </location>
</feature>
<dbReference type="PANTHER" id="PTHR44068">
    <property type="entry name" value="ZGC:194242"/>
    <property type="match status" value="1"/>
</dbReference>
<reference evidence="9" key="1">
    <citation type="submission" date="2022-10" db="EMBL/GenBank/DDBJ databases">
        <authorList>
            <person name="Chen Y."/>
            <person name="Dougan E. K."/>
            <person name="Chan C."/>
            <person name="Rhodes N."/>
            <person name="Thang M."/>
        </authorList>
    </citation>
    <scope>NUCLEOTIDE SEQUENCE</scope>
</reference>
<dbReference type="InterPro" id="IPR012337">
    <property type="entry name" value="RNaseH-like_sf"/>
</dbReference>
<dbReference type="Pfam" id="PF13649">
    <property type="entry name" value="Methyltransf_25"/>
    <property type="match status" value="1"/>
</dbReference>
<dbReference type="GO" id="GO:0003676">
    <property type="term" value="F:nucleic acid binding"/>
    <property type="evidence" value="ECO:0007669"/>
    <property type="project" value="InterPro"/>
</dbReference>
<feature type="region of interest" description="Disordered" evidence="6">
    <location>
        <begin position="1352"/>
        <end position="1381"/>
    </location>
</feature>
<evidence type="ECO:0000256" key="1">
    <source>
        <dbReference type="ARBA" id="ARBA00022603"/>
    </source>
</evidence>
<feature type="domain" description="Integrase catalytic" evidence="8">
    <location>
        <begin position="2239"/>
        <end position="2409"/>
    </location>
</feature>
<dbReference type="PROSITE" id="PS50158">
    <property type="entry name" value="ZF_CCHC"/>
    <property type="match status" value="1"/>
</dbReference>
<reference evidence="10" key="2">
    <citation type="submission" date="2024-04" db="EMBL/GenBank/DDBJ databases">
        <authorList>
            <person name="Chen Y."/>
            <person name="Shah S."/>
            <person name="Dougan E. K."/>
            <person name="Thang M."/>
            <person name="Chan C."/>
        </authorList>
    </citation>
    <scope>NUCLEOTIDE SEQUENCE [LARGE SCALE GENOMIC DNA]</scope>
</reference>
<dbReference type="EMBL" id="CAMXCT030006629">
    <property type="protein sequence ID" value="CAL4804631.1"/>
    <property type="molecule type" value="Genomic_DNA"/>
</dbReference>
<feature type="region of interest" description="Disordered" evidence="6">
    <location>
        <begin position="1394"/>
        <end position="1453"/>
    </location>
</feature>
<dbReference type="Gene3D" id="3.40.50.150">
    <property type="entry name" value="Vaccinia Virus protein VP39"/>
    <property type="match status" value="1"/>
</dbReference>
<dbReference type="EMBL" id="CAMXCT020006629">
    <property type="protein sequence ID" value="CAL1170694.1"/>
    <property type="molecule type" value="Genomic_DNA"/>
</dbReference>
<dbReference type="InterPro" id="IPR029063">
    <property type="entry name" value="SAM-dependent_MTases_sf"/>
</dbReference>
<feature type="region of interest" description="Disordered" evidence="6">
    <location>
        <begin position="551"/>
        <end position="583"/>
    </location>
</feature>
<feature type="compositionally biased region" description="Basic residues" evidence="6">
    <location>
        <begin position="1"/>
        <end position="14"/>
    </location>
</feature>
<comment type="caution">
    <text evidence="9">The sequence shown here is derived from an EMBL/GenBank/DDBJ whole genome shotgun (WGS) entry which is preliminary data.</text>
</comment>
<feature type="compositionally biased region" description="Polar residues" evidence="6">
    <location>
        <begin position="970"/>
        <end position="982"/>
    </location>
</feature>
<evidence type="ECO:0000259" key="7">
    <source>
        <dbReference type="PROSITE" id="PS50158"/>
    </source>
</evidence>
<evidence type="ECO:0000313" key="12">
    <source>
        <dbReference type="Proteomes" id="UP001152797"/>
    </source>
</evidence>
<dbReference type="InterPro" id="IPR025774">
    <property type="entry name" value="PiNMT-like"/>
</dbReference>
<dbReference type="SUPFAM" id="SSF53098">
    <property type="entry name" value="Ribonuclease H-like"/>
    <property type="match status" value="1"/>
</dbReference>
<keyword evidence="2 5" id="KW-0808">Transferase</keyword>
<dbReference type="GO" id="GO:0008168">
    <property type="term" value="F:methyltransferase activity"/>
    <property type="evidence" value="ECO:0007669"/>
    <property type="project" value="UniProtKB-KW"/>
</dbReference>
<keyword evidence="4" id="KW-0862">Zinc</keyword>
<dbReference type="SUPFAM" id="SSF53335">
    <property type="entry name" value="S-adenosyl-L-methionine-dependent methyltransferases"/>
    <property type="match status" value="1"/>
</dbReference>
<keyword evidence="3 5" id="KW-0949">S-adenosyl-L-methionine</keyword>
<sequence>MSGGAPRRRFRPRGRGAAAGRGGQEHGPEPAADNNTEWDDAADETWDPTTEGHQQSTGVTSSYYGANDATSSTTPAAGEPQDDGGALDGPSETPGGATAMPTGCGNPMEPNMSPIPNVWFGPPASVWSHMPGGGCPGLYGTAPPQGALPPGGLRGPVPVPGTAQQQAFNGMGMAGCGMPFAPYGSVHGPGFPHPMMTSLQPDLPHRAPMSSAYNVPRPCADLPHGLPGGCGPGPQPHQVPSAVFQQAPNGMPGFGQNLHAPGAGSGGSSPLAGMTPPVAGSPDRLGPRAQPGDPWSNYRPTETVTNAKEFSQRLREERPGFKPVTSAFEAMGKTTPSSTTPHGANVTNEQLLAKLVDAVSGDRKLPIPTWDGTPSGLRGWLQQLSFWETESNLPKEKWGVRLFQSLSGEARKIAETVSTEVLLTSDGYSAVLTSLMQKFQPYLDAVGPLSIDTFLYSGERAPRETFNAYLSRRSTQKQELESQIGAEVHPLIAGRVLLRQAGLTEHQQQLVALKNHTLLSYDEVAKTLQPLDRLDTLAKAGALTSGTTGKVYLQANGDNSEEEEGYDEEAEEETETGDEDSDFIQFEDKEYDEMEAVYVQAYNDVRKDLRSRRKERGFVKHGRRSPSGSSSPKKGRGKGRGKKGDRKRSTGKQQKDEPYIRGTESELLARTRCFSCQELGHVSRNCPHRSTTTTATPKKTFVAVTPTGHSTTTSYAVFKHECQYPPKEEALLRAVYAGVQVRGFEAVIDTAAEQCIIGSKAFASLQEELALLNLRVVPIRQPAVPCAGIGGRAKLQGLYDVPTCIAGLLGVLRFTVITDTLSFVTPPLLGVSYLEAVGAIIDLSTNHYSTPDGHTANMRRLSSGHRAIHMLDFDTTPWKLPLQHQVRGHDPFRLPVPRSSHYFSGGNGAEGFGDLHVSCEADAGSPMDETFFQTYLESQVLPLENGELTATPVASAASRPDRSRSPTRTNASERNTMANDENYQGPGTGATTTRRVTFDTTTAAGAPADVASSAAPTSPMTSPEPAEEPGAGGGASATPTPTDANLPETQEEWHAEEAPSSLSKETDPPVDPFDEVGSPEFVMHDGQALDPNVETKVWVIKTNSDKELLATYVGWRIRILDPFDVPQARRYDLTERRQVVAKFPQNESRVVRDCWPTNINRIMEKPWHGDITFYESHEKGDPFRPFGTWLDAQPRGYPRPPPGPPPGFGSTSSSSRPSGASGSSGGGAGHYTHQHGGHAASAQQNSAAQLMMIEYKMDATDGDGNWHEICEMDAGDVDEPHRHDCNAVESSSRGESSKAGEVFQLSMLKNCLRRRRPLSTRSPIAQLMSWTFSRAAQTFLHRLQRCNGAQEEPVERSCKQPSSLHPLHDGQGGQGRGIESKAWDSEVRDSLVSRGESYDAADQHDSLADGSGLPAEEGGGVRRGGHRERWGQVQEGDQSQGQGEPNRVDRSGNWQASEKVNGTKVLGEGAGAVQPPCRVPTLQSQPVRPLVGVPDVRIPLGEVRCGPCGILDSHGGARDAGLPQPENPGGHVSPVLASSKIEARPRSSDPEGDQHGKDLHGGWRHWVNYISEVEDKLPGDCSGTIYFQGAPDDGTTCKSGCQKSADLQHRPRGQDGALGGSLRTDRGSHDQRRGEGVECRPTARRLVHKNQLGGKCGKALGSLPKTHFSKFMVFLCMNCCLAPTTVSAFGSPDLIAWHHDNEFKVAKTEDGFTEPDNFDGDYMACYVYGHLAQHFASAQADGRGKLHQMNKDLNRRLVKSLRDSPNILEVYSPPRVTKKAEKNGFTAGGALDLSTGWDFCKPSHQKAALRLVNELQPVLVVLSPPCTTFSALRNLSNFKRDQATVAQEEAEGRLHVRFSVQLARIQHRAGRGFLFEHPRNATSWTTTELQQLRQEDGVHAVAVDLCRFGLKTSKGAPALKPTLLLTNIEELAIVLHRRCEGFHKSHQPLLAGEAALAAKYTPAFVDAILRGLRQHVQSWVKAHNSSSDYWEVKDEEVIRHHRVPRRALFSPTGVAGCPLELSKLSSSRTTVMKFDKGPVQTFNDNWRTTALPRQTMTTLWTGTTTFPVQDPILLPHDWQEAANFIVRAAAHPIHSYITEETAVQMEWTTAFPSHRILGGAPSTPSSTAGPPQFNRFAGMDGDDLDVNMLDDLGVNAPDETSESKAKHALRALDLSKPATDNILHPEMRRELFKIHRNLGHPSLQVFVRALKHAGVKNEVLQWTKNHFKCPLCERKQQPSSHRPVKLQRAMNFNEVVGVDLIQINVPEIGDYWMLNCLCWGTDMQIVEIVKDKQASTVLETFCRAWIAHYGPPALVVADQGREFIGHQFTDYVGHMGVPVHFINARSPWENGRTERAGGIFKTRLEGALHEVGATTEEELKLTIQEVVTAHNRFYNRTGFTPYQRAFGTLPRMPASLLSDDRIDKQLMLEGAGDSMKRAWAIREAASKAWLRWQDDESVRRAVSTRTRTSDTKDFKVGELVYVWRNVPGFKGWTGPGSIVALKGETAWVSMRGFLMKVAIAQTRRATSEESLGAELVRHLSEQMLEDLESNAVKYYRDVEGEGPPDDGSEGGGYSPSLGPEEEEPLLGGDSPLEAEPSPLAPIAEEPDAPMDEVPQDQVQPAADDGRSEISTAEPSMGHAPSDGASLPFSRMGTENTLPDRRLTLSGVRVDEGRGGTLGFGPIREGPPTSSTAMPYPSPPQGVPSWPRPSHSLYFEVSAEPSTQTPRWTLDRPTGKYTMNPPDTSKFNAKEAEAVYNERDQCMYLTKSKAKTSPGQVEFRHLPEKYKNIFRKSRAKEVASLLNSGAIQILSVEESRKFAKEHPDHVLTSRYVDRWKPTDAFGVLPEEYEQPDFLPENHSGLAPKSRWCVVGWKDPHIHQIERAAPTPLTSSMYLALQLAASRKWVAFGKDAKTAFLQSRPTTRVQKLACKMPADEAFEGYSPEQLILLLTEVYGLVSGPAWWRRSLLELLVKELKYRVCVYDRCILTLDGPLDPKNSDAPVKTRGFIVLEVDDLLEAGDEEHRKKMEWLEKRLKFGKIVNLQETENGGGSGYAGRRIKQLPDFSFTYSMDDYVANRLHAIKVHRKVLKKDAANIKLNEDEISQLRGTIAAINWSAREGRPDGSASASILSGCFPEPTMKNLFECNQVVELLKSRKVTIRIFSIAEDQIRHLLIADSSFDPTGKTKPQHGWIQGITTPQLNRGEKAPVSLIAWRSKKLRRKAGSTTLCESISLSTALAAMEKQVATFQSFQFSRFDPKSITNDIEIEMGLRGPPTVIASEDPKFVDPLTVALIDAKSVFDSTSSPERQFQGEDDRAALESAIIQESLAKLKARLRWIPHNFNPSDALTKLPQQAHMQPLYDLLCQQAMVIQKEEDELAAGRQGLELGSGAQKGEASSGFRYGCHPKSQIFKDERAREKYRIRVKAMTEEKGAEFIDYDCDQGVWQFRVYLSSVVEEIAAAGGKVKVFQAPLVFIFANQSAQPACGSLFHLQDLQEGFAASASDEEVVRAAGEILQAAEQIFAEACLKKSNFVKVGTFHPDARGVNVLVKVLEEPKAVERDARFFEVLCGDETAQVVLSLKEVQLTDIFKPGQVLAARNSSIMMVEVLNARCQPVAKWWLEISEFPFEAMITTRHILITKHQARPPLNHLDHWDMLRGPLVDSYGIREAELFNVAHRRASCTSLPRHKDSAAAQWASSVLDKWMGPRSESSSLSWKKFEVELVDDFLGMVGVIYAIVIMGFRALQRGSLSPCRQVFEGDRTKSSSVHGTYAPNRTTDFLVSSPIIGHARPFRFETPKRPYYDSSSVGNAYDEWARDGVLEHYWGEHIHMGSYNPMDTQSGYRKKDPFVLALFRATLGRLKNFKEAKIDFVHEMIDFSRAKDPKKILDVGCGIGGTSRILAKRFPDAEVVGITLSPEQAQRAGRLAEEAGLKNVRFQVMDALNMEFESNTFDLVWGCESGEHMPDKKRYVEEMSRVLKPKGNMVVATWCERDPVPIFTAEERKTLNFLYAEWSHPFFISLGKYKEYLDGTGLLEQVETADWTDQTLPSWRHSVWVGVWSPWYWIKVTLRKPAAFLGFLREVYTLEKYHKSMVDGLMVYGMMRAIKK</sequence>
<comment type="similarity">
    <text evidence="5">Belongs to the class I-like SAM-binding methyltransferase superfamily. gTMT family.</text>
</comment>
<dbReference type="InterPro" id="IPR036875">
    <property type="entry name" value="Znf_CCHC_sf"/>
</dbReference>
<feature type="region of interest" description="Disordered" evidence="6">
    <location>
        <begin position="1184"/>
        <end position="1245"/>
    </location>
</feature>
<feature type="compositionally biased region" description="Basic and acidic residues" evidence="6">
    <location>
        <begin position="2657"/>
        <end position="2673"/>
    </location>
</feature>
<evidence type="ECO:0000259" key="8">
    <source>
        <dbReference type="PROSITE" id="PS50994"/>
    </source>
</evidence>
<dbReference type="PROSITE" id="PS50994">
    <property type="entry name" value="INTEGRASE"/>
    <property type="match status" value="1"/>
</dbReference>
<feature type="region of interest" description="Disordered" evidence="6">
    <location>
        <begin position="2557"/>
        <end position="2704"/>
    </location>
</feature>
<keyword evidence="4" id="KW-0479">Metal-binding</keyword>
<keyword evidence="12" id="KW-1185">Reference proteome</keyword>
<dbReference type="InterPro" id="IPR050447">
    <property type="entry name" value="Erg6_SMT_methyltransf"/>
</dbReference>
<keyword evidence="1 5" id="KW-0489">Methyltransferase</keyword>
<proteinExistence type="inferred from homology"/>
<feature type="compositionally biased region" description="Low complexity" evidence="6">
    <location>
        <begin position="989"/>
        <end position="1024"/>
    </location>
</feature>
<dbReference type="SMART" id="SM00343">
    <property type="entry name" value="ZnF_C2HC"/>
    <property type="match status" value="1"/>
</dbReference>
<feature type="region of interest" description="Disordered" evidence="6">
    <location>
        <begin position="1"/>
        <end position="109"/>
    </location>
</feature>